<keyword evidence="2" id="KW-1185">Reference proteome</keyword>
<dbReference type="Proteomes" id="UP001601948">
    <property type="component" value="Unassembled WGS sequence"/>
</dbReference>
<dbReference type="EMBL" id="JBIAPI010000005">
    <property type="protein sequence ID" value="MFF3225546.1"/>
    <property type="molecule type" value="Genomic_DNA"/>
</dbReference>
<accession>A0ABW6QWE1</accession>
<sequence length="121" mass="13110">MLRAGHLGSRLVDESDSEAKEFAHRVLRFALEVLDCHRPVAQLGTIADPSVVAVVRTVIKGGFVPGAELGTAVLRRVDVVMVNGADAEVCASYDRGHRHFALAARIARTRAGWRLTALRVL</sequence>
<protein>
    <submittedName>
        <fullName evidence="1">Rv3235 family protein</fullName>
    </submittedName>
</protein>
<dbReference type="Pfam" id="PF20060">
    <property type="entry name" value="DUF6459"/>
    <property type="match status" value="1"/>
</dbReference>
<reference evidence="1 2" key="1">
    <citation type="submission" date="2024-10" db="EMBL/GenBank/DDBJ databases">
        <title>The Natural Products Discovery Center: Release of the First 8490 Sequenced Strains for Exploring Actinobacteria Biosynthetic Diversity.</title>
        <authorList>
            <person name="Kalkreuter E."/>
            <person name="Kautsar S.A."/>
            <person name="Yang D."/>
            <person name="Bader C.D."/>
            <person name="Teijaro C.N."/>
            <person name="Fluegel L."/>
            <person name="Davis C.M."/>
            <person name="Simpson J.R."/>
            <person name="Lauterbach L."/>
            <person name="Steele A.D."/>
            <person name="Gui C."/>
            <person name="Meng S."/>
            <person name="Li G."/>
            <person name="Viehrig K."/>
            <person name="Ye F."/>
            <person name="Su P."/>
            <person name="Kiefer A.F."/>
            <person name="Nichols A."/>
            <person name="Cepeda A.J."/>
            <person name="Yan W."/>
            <person name="Fan B."/>
            <person name="Jiang Y."/>
            <person name="Adhikari A."/>
            <person name="Zheng C.-J."/>
            <person name="Schuster L."/>
            <person name="Cowan T.M."/>
            <person name="Smanski M.J."/>
            <person name="Chevrette M.G."/>
            <person name="De Carvalho L.P.S."/>
            <person name="Shen B."/>
        </authorList>
    </citation>
    <scope>NUCLEOTIDE SEQUENCE [LARGE SCALE GENOMIC DNA]</scope>
    <source>
        <strain evidence="1 2">NPDC003040</strain>
    </source>
</reference>
<gene>
    <name evidence="1" type="ORF">ACFYV7_22320</name>
</gene>
<dbReference type="InterPro" id="IPR045596">
    <property type="entry name" value="DUF6459"/>
</dbReference>
<organism evidence="1 2">
    <name type="scientific">Nocardia suismassiliense</name>
    <dbReference type="NCBI Taxonomy" id="2077092"/>
    <lineage>
        <taxon>Bacteria</taxon>
        <taxon>Bacillati</taxon>
        <taxon>Actinomycetota</taxon>
        <taxon>Actinomycetes</taxon>
        <taxon>Mycobacteriales</taxon>
        <taxon>Nocardiaceae</taxon>
        <taxon>Nocardia</taxon>
    </lineage>
</organism>
<comment type="caution">
    <text evidence="1">The sequence shown here is derived from an EMBL/GenBank/DDBJ whole genome shotgun (WGS) entry which is preliminary data.</text>
</comment>
<name>A0ABW6QWE1_9NOCA</name>
<evidence type="ECO:0000313" key="2">
    <source>
        <dbReference type="Proteomes" id="UP001601948"/>
    </source>
</evidence>
<evidence type="ECO:0000313" key="1">
    <source>
        <dbReference type="EMBL" id="MFF3225546.1"/>
    </source>
</evidence>
<proteinExistence type="predicted"/>
<dbReference type="RefSeq" id="WP_387720052.1">
    <property type="nucleotide sequence ID" value="NZ_JBIAPI010000005.1"/>
</dbReference>